<dbReference type="EMBL" id="PHNE01000006">
    <property type="protein sequence ID" value="PPE04170.1"/>
    <property type="molecule type" value="Genomic_DNA"/>
</dbReference>
<dbReference type="InterPro" id="IPR013013">
    <property type="entry name" value="PTS_EIIC_1"/>
</dbReference>
<evidence type="ECO:0000256" key="5">
    <source>
        <dbReference type="ARBA" id="ARBA00022679"/>
    </source>
</evidence>
<gene>
    <name evidence="16" type="ORF">ELUCI_v1c09500</name>
</gene>
<dbReference type="InterPro" id="IPR003352">
    <property type="entry name" value="PTS_EIIC"/>
</dbReference>
<feature type="transmembrane region" description="Helical" evidence="13">
    <location>
        <begin position="266"/>
        <end position="283"/>
    </location>
</feature>
<feature type="active site" description="Phosphocysteine intermediate; for EIIB activity" evidence="11">
    <location>
        <position position="32"/>
    </location>
</feature>
<keyword evidence="10 13" id="KW-0472">Membrane</keyword>
<evidence type="ECO:0000256" key="1">
    <source>
        <dbReference type="ARBA" id="ARBA00004651"/>
    </source>
</evidence>
<evidence type="ECO:0000256" key="6">
    <source>
        <dbReference type="ARBA" id="ARBA00022683"/>
    </source>
</evidence>
<dbReference type="PANTHER" id="PTHR30175">
    <property type="entry name" value="PHOSPHOTRANSFERASE SYSTEM TRANSPORT PROTEIN"/>
    <property type="match status" value="1"/>
</dbReference>
<dbReference type="RefSeq" id="WP_028126897.1">
    <property type="nucleotide sequence ID" value="NZ_PHNE01000006.1"/>
</dbReference>
<keyword evidence="2" id="KW-0813">Transport</keyword>
<evidence type="ECO:0000259" key="14">
    <source>
        <dbReference type="PROSITE" id="PS51098"/>
    </source>
</evidence>
<name>A0A2S5RA46_9MOLU</name>
<dbReference type="AlphaFoldDB" id="A0A2S5RA46"/>
<dbReference type="GO" id="GO:0016301">
    <property type="term" value="F:kinase activity"/>
    <property type="evidence" value="ECO:0007669"/>
    <property type="project" value="UniProtKB-KW"/>
</dbReference>
<dbReference type="GO" id="GO:0090563">
    <property type="term" value="F:protein-phosphocysteine-sugar phosphotransferase activity"/>
    <property type="evidence" value="ECO:0007669"/>
    <property type="project" value="TreeGrafter"/>
</dbReference>
<dbReference type="Gene3D" id="3.30.1360.60">
    <property type="entry name" value="Glucose permease domain IIB"/>
    <property type="match status" value="1"/>
</dbReference>
<keyword evidence="3" id="KW-1003">Cell membrane</keyword>
<comment type="subcellular location">
    <subcellularLocation>
        <location evidence="1">Cell membrane</location>
        <topology evidence="1">Multi-pass membrane protein</topology>
    </subcellularLocation>
</comment>
<feature type="transmembrane region" description="Helical" evidence="13">
    <location>
        <begin position="352"/>
        <end position="372"/>
    </location>
</feature>
<evidence type="ECO:0000256" key="8">
    <source>
        <dbReference type="ARBA" id="ARBA00022777"/>
    </source>
</evidence>
<dbReference type="InterPro" id="IPR018113">
    <property type="entry name" value="PTrfase_EIIB_Cys"/>
</dbReference>
<evidence type="ECO:0000313" key="17">
    <source>
        <dbReference type="Proteomes" id="UP000237865"/>
    </source>
</evidence>
<evidence type="ECO:0000256" key="3">
    <source>
        <dbReference type="ARBA" id="ARBA00022475"/>
    </source>
</evidence>
<feature type="transmembrane region" description="Helical" evidence="13">
    <location>
        <begin position="384"/>
        <end position="404"/>
    </location>
</feature>
<evidence type="ECO:0000256" key="9">
    <source>
        <dbReference type="ARBA" id="ARBA00022989"/>
    </source>
</evidence>
<feature type="transmembrane region" description="Helical" evidence="13">
    <location>
        <begin position="228"/>
        <end position="246"/>
    </location>
</feature>
<keyword evidence="9 13" id="KW-1133">Transmembrane helix</keyword>
<evidence type="ECO:0000313" key="16">
    <source>
        <dbReference type="EMBL" id="PPE04170.1"/>
    </source>
</evidence>
<dbReference type="GO" id="GO:0009401">
    <property type="term" value="P:phosphoenolpyruvate-dependent sugar phosphotransferase system"/>
    <property type="evidence" value="ECO:0007669"/>
    <property type="project" value="UniProtKB-KW"/>
</dbReference>
<feature type="transmembrane region" description="Helical" evidence="13">
    <location>
        <begin position="439"/>
        <end position="459"/>
    </location>
</feature>
<feature type="coiled-coil region" evidence="12">
    <location>
        <begin position="580"/>
        <end position="628"/>
    </location>
</feature>
<protein>
    <submittedName>
        <fullName evidence="16">PTS system, beta-glucoside-specific IIABC component</fullName>
    </submittedName>
</protein>
<keyword evidence="5" id="KW-0808">Transferase</keyword>
<evidence type="ECO:0000256" key="2">
    <source>
        <dbReference type="ARBA" id="ARBA00022448"/>
    </source>
</evidence>
<keyword evidence="8" id="KW-0418">Kinase</keyword>
<accession>A0A2S5RA46</accession>
<dbReference type="Proteomes" id="UP000237865">
    <property type="component" value="Unassembled WGS sequence"/>
</dbReference>
<dbReference type="PROSITE" id="PS51098">
    <property type="entry name" value="PTS_EIIB_TYPE_1"/>
    <property type="match status" value="1"/>
</dbReference>
<keyword evidence="4" id="KW-0762">Sugar transport</keyword>
<evidence type="ECO:0000256" key="12">
    <source>
        <dbReference type="SAM" id="Coils"/>
    </source>
</evidence>
<feature type="transmembrane region" description="Helical" evidence="13">
    <location>
        <begin position="194"/>
        <end position="216"/>
    </location>
</feature>
<dbReference type="Pfam" id="PF00367">
    <property type="entry name" value="PTS_EIIB"/>
    <property type="match status" value="1"/>
</dbReference>
<dbReference type="Pfam" id="PF02378">
    <property type="entry name" value="PTS_EIIC"/>
    <property type="match status" value="1"/>
</dbReference>
<dbReference type="SUPFAM" id="SSF55604">
    <property type="entry name" value="Glucose permease domain IIB"/>
    <property type="match status" value="1"/>
</dbReference>
<dbReference type="GO" id="GO:0005886">
    <property type="term" value="C:plasma membrane"/>
    <property type="evidence" value="ECO:0007669"/>
    <property type="project" value="UniProtKB-SubCell"/>
</dbReference>
<dbReference type="InterPro" id="IPR050558">
    <property type="entry name" value="PTS_Sugar-Specific_Components"/>
</dbReference>
<dbReference type="GO" id="GO:0008982">
    <property type="term" value="F:protein-N(PI)-phosphohistidine-sugar phosphotransferase activity"/>
    <property type="evidence" value="ECO:0007669"/>
    <property type="project" value="InterPro"/>
</dbReference>
<evidence type="ECO:0000259" key="15">
    <source>
        <dbReference type="PROSITE" id="PS51103"/>
    </source>
</evidence>
<feature type="transmembrane region" description="Helical" evidence="13">
    <location>
        <begin position="129"/>
        <end position="152"/>
    </location>
</feature>
<feature type="transmembrane region" description="Helical" evidence="13">
    <location>
        <begin position="295"/>
        <end position="320"/>
    </location>
</feature>
<dbReference type="PROSITE" id="PS51103">
    <property type="entry name" value="PTS_EIIC_TYPE_1"/>
    <property type="match status" value="1"/>
</dbReference>
<evidence type="ECO:0000256" key="4">
    <source>
        <dbReference type="ARBA" id="ARBA00022597"/>
    </source>
</evidence>
<evidence type="ECO:0000256" key="7">
    <source>
        <dbReference type="ARBA" id="ARBA00022692"/>
    </source>
</evidence>
<evidence type="ECO:0000256" key="13">
    <source>
        <dbReference type="SAM" id="Phobius"/>
    </source>
</evidence>
<reference evidence="16 17" key="1">
    <citation type="submission" date="2017-11" db="EMBL/GenBank/DDBJ databases">
        <title>Genome sequence of Entomoplasma lucivorax PIPN-2 (ATCC 49196).</title>
        <authorList>
            <person name="Lo W.-S."/>
            <person name="Gasparich G.E."/>
            <person name="Kuo C.-H."/>
        </authorList>
    </citation>
    <scope>NUCLEOTIDE SEQUENCE [LARGE SCALE GENOMIC DNA]</scope>
    <source>
        <strain evidence="16 17">PIPN-2</strain>
    </source>
</reference>
<evidence type="ECO:0000256" key="11">
    <source>
        <dbReference type="PROSITE-ProRule" id="PRU00421"/>
    </source>
</evidence>
<keyword evidence="17" id="KW-1185">Reference proteome</keyword>
<keyword evidence="12" id="KW-0175">Coiled coil</keyword>
<dbReference type="InterPro" id="IPR036878">
    <property type="entry name" value="Glu_permease_IIB"/>
</dbReference>
<dbReference type="PANTHER" id="PTHR30175:SF1">
    <property type="entry name" value="PTS SYSTEM ARBUTIN-, CELLOBIOSE-, AND SALICIN-SPECIFIC EIIBC COMPONENT-RELATED"/>
    <property type="match status" value="1"/>
</dbReference>
<proteinExistence type="predicted"/>
<dbReference type="STRING" id="1399797.GCA_000518285_01650"/>
<organism evidence="16 17">
    <name type="scientific">Williamsoniiplasma lucivorax</name>
    <dbReference type="NCBI Taxonomy" id="209274"/>
    <lineage>
        <taxon>Bacteria</taxon>
        <taxon>Bacillati</taxon>
        <taxon>Mycoplasmatota</taxon>
        <taxon>Mollicutes</taxon>
        <taxon>Entomoplasmatales</taxon>
        <taxon>Williamsoniiplasma</taxon>
    </lineage>
</organism>
<feature type="transmembrane region" description="Helical" evidence="13">
    <location>
        <begin position="326"/>
        <end position="345"/>
    </location>
</feature>
<sequence>MAKKTNNKYDEFLKTTYEAVGGKENFGEIYHCVTRLRFKIIDKSKVNDSALIAQKKQGLVKGINWLGNELQVIIGMEVPKVFDAFNKYLETISSPTATTNEVGEFKIENKQPAEDISKLNKVIDCLKGFMLPMVPAVIGLGIIISIQAILVLTKAIPAIQPMSVVNYQGHIIAANNFLQQQADWFAKGGSQVTFIIGLMFYIGGTGAMQFVGVLILINGFKYLKLNPVFGAVLGLMICAPSMLVQGWNIPLVSQLDGWLQIKMGPIMGSIFVLVPSAFLFKYVKMGVDKVVPNALNNLFAGAIALFITTVLVFVALGPVIGIFENILGKAVSLLADIPFGLGVMFYAFAWQFMVITGAHIALVMLVMAPWIMNPTLGMELSIPMLMGSQIAAFGQMGAGLGIAFRTKDRLLKKTALDAAIPCVFGVTEPMIFGVTLLRIKALIFGCIGAAAGGLFFGLMEVPYFSQGGMGILALMNTITGTLSPNNGGVLEILYTLLTFAIAAAAAFGITFFLYGRDGKVDTKQKMKKVTNSMLKYVGMAKDVNHDPETLKTQLNEIAMLQADKTHIKNQQEYLRNDIKLNNLIAKLDKAEIKLETLKEAEKQKPEAINKLNEKIAMLNTKIAECKQQAVVKHQEITPINNQTITLINRLFDDQKMHASLEKLKNNYTNIINQVYKAEHEQPLLEEIQLSTMIKEEKKNMKIKEGRN</sequence>
<feature type="transmembrane region" description="Helical" evidence="13">
    <location>
        <begin position="492"/>
        <end position="515"/>
    </location>
</feature>
<dbReference type="PROSITE" id="PS01035">
    <property type="entry name" value="PTS_EIIB_TYPE_1_CYS"/>
    <property type="match status" value="1"/>
</dbReference>
<comment type="caution">
    <text evidence="16">The sequence shown here is derived from an EMBL/GenBank/DDBJ whole genome shotgun (WGS) entry which is preliminary data.</text>
</comment>
<dbReference type="CDD" id="cd00212">
    <property type="entry name" value="PTS_IIB_glc"/>
    <property type="match status" value="1"/>
</dbReference>
<keyword evidence="6" id="KW-0598">Phosphotransferase system</keyword>
<feature type="domain" description="PTS EIIB type-1" evidence="14">
    <location>
        <begin position="10"/>
        <end position="95"/>
    </location>
</feature>
<dbReference type="InterPro" id="IPR001996">
    <property type="entry name" value="PTS_IIB_1"/>
</dbReference>
<keyword evidence="7 13" id="KW-0812">Transmembrane</keyword>
<feature type="domain" description="PTS EIIC type-1" evidence="15">
    <location>
        <begin position="124"/>
        <end position="527"/>
    </location>
</feature>
<evidence type="ECO:0000256" key="10">
    <source>
        <dbReference type="ARBA" id="ARBA00023136"/>
    </source>
</evidence>